<dbReference type="InterPro" id="IPR011044">
    <property type="entry name" value="Quino_amine_DH_bsu"/>
</dbReference>
<feature type="signal peptide" evidence="1">
    <location>
        <begin position="1"/>
        <end position="22"/>
    </location>
</feature>
<organism evidence="2 3">
    <name type="scientific">Fulvivirga kasyanovii</name>
    <dbReference type="NCBI Taxonomy" id="396812"/>
    <lineage>
        <taxon>Bacteria</taxon>
        <taxon>Pseudomonadati</taxon>
        <taxon>Bacteroidota</taxon>
        <taxon>Cytophagia</taxon>
        <taxon>Cytophagales</taxon>
        <taxon>Fulvivirgaceae</taxon>
        <taxon>Fulvivirga</taxon>
    </lineage>
</organism>
<evidence type="ECO:0000256" key="1">
    <source>
        <dbReference type="SAM" id="SignalP"/>
    </source>
</evidence>
<gene>
    <name evidence="2" type="ORF">E1163_09055</name>
</gene>
<dbReference type="Gene3D" id="2.130.10.10">
    <property type="entry name" value="YVTN repeat-like/Quinoprotein amine dehydrogenase"/>
    <property type="match status" value="1"/>
</dbReference>
<sequence>MKNQFLKRVLFGLLVASSALFGACSDDDSVAPLAGQEGFFVINEGGFGNGDASLSYFDKATNTMINDVFFENVERPLGDQAQSMSIYNGNGYIVVQNSGKIEVINAENFGSLGTINKDAGIVSPRYFLGIDQNKGYVTDWGADGVTGTVKVVDLNALEVTKTIDVGQGPNEMVRLGNKVYVANNGGWGYDNKVVIIDVNTDQVVGSITVGDNPSALKVDRNNNIWVTGSGKTVYNADWSVDEANSTPAFLAKIVNDEVALKLDAASVYAGLGRLVMNNAADQLYFNYSGAVYTMSIDATELPASPFIDKSFYGLSVDPSTDNVIGTEAPNYSSAGTVYRYDNTGKLIDQYTAGIAPNGCAFK</sequence>
<proteinExistence type="predicted"/>
<accession>A0ABW9RLU2</accession>
<dbReference type="EMBL" id="SMLW01000483">
    <property type="protein sequence ID" value="MTI25087.1"/>
    <property type="molecule type" value="Genomic_DNA"/>
</dbReference>
<evidence type="ECO:0000313" key="2">
    <source>
        <dbReference type="EMBL" id="MTI25087.1"/>
    </source>
</evidence>
<dbReference type="SUPFAM" id="SSF50969">
    <property type="entry name" value="YVTN repeat-like/Quinoprotein amine dehydrogenase"/>
    <property type="match status" value="1"/>
</dbReference>
<dbReference type="PROSITE" id="PS51257">
    <property type="entry name" value="PROKAR_LIPOPROTEIN"/>
    <property type="match status" value="1"/>
</dbReference>
<evidence type="ECO:0008006" key="4">
    <source>
        <dbReference type="Google" id="ProtNLM"/>
    </source>
</evidence>
<reference evidence="2 3" key="1">
    <citation type="submission" date="2019-02" db="EMBL/GenBank/DDBJ databases">
        <authorList>
            <person name="Goldberg S.R."/>
            <person name="Haltli B.A."/>
            <person name="Correa H."/>
            <person name="Russell K.G."/>
        </authorList>
    </citation>
    <scope>NUCLEOTIDE SEQUENCE [LARGE SCALE GENOMIC DNA]</scope>
    <source>
        <strain evidence="2 3">JCM 16186</strain>
    </source>
</reference>
<dbReference type="InterPro" id="IPR011964">
    <property type="entry name" value="YVTN_b-propeller_repeat"/>
</dbReference>
<evidence type="ECO:0000313" key="3">
    <source>
        <dbReference type="Proteomes" id="UP000798808"/>
    </source>
</evidence>
<dbReference type="RefSeq" id="WP_155171121.1">
    <property type="nucleotide sequence ID" value="NZ_BAAAFL010000010.1"/>
</dbReference>
<name>A0ABW9RLU2_9BACT</name>
<comment type="caution">
    <text evidence="2">The sequence shown here is derived from an EMBL/GenBank/DDBJ whole genome shotgun (WGS) entry which is preliminary data.</text>
</comment>
<dbReference type="PANTHER" id="PTHR47197">
    <property type="entry name" value="PROTEIN NIRF"/>
    <property type="match status" value="1"/>
</dbReference>
<dbReference type="Pfam" id="PF16819">
    <property type="entry name" value="DUF5074"/>
    <property type="match status" value="1"/>
</dbReference>
<dbReference type="Proteomes" id="UP000798808">
    <property type="component" value="Unassembled WGS sequence"/>
</dbReference>
<keyword evidence="1" id="KW-0732">Signal</keyword>
<dbReference type="InterPro" id="IPR031815">
    <property type="entry name" value="DUF5074"/>
</dbReference>
<feature type="chain" id="PRO_5046324613" description="YncE family protein" evidence="1">
    <location>
        <begin position="23"/>
        <end position="362"/>
    </location>
</feature>
<dbReference type="InterPro" id="IPR015943">
    <property type="entry name" value="WD40/YVTN_repeat-like_dom_sf"/>
</dbReference>
<protein>
    <recommendedName>
        <fullName evidence="4">YncE family protein</fullName>
    </recommendedName>
</protein>
<dbReference type="NCBIfam" id="TIGR02276">
    <property type="entry name" value="beta_rpt_yvtn"/>
    <property type="match status" value="1"/>
</dbReference>
<dbReference type="InterPro" id="IPR051200">
    <property type="entry name" value="Host-pathogen_enzymatic-act"/>
</dbReference>
<keyword evidence="3" id="KW-1185">Reference proteome</keyword>
<dbReference type="PANTHER" id="PTHR47197:SF3">
    <property type="entry name" value="DIHYDRO-HEME D1 DEHYDROGENASE"/>
    <property type="match status" value="1"/>
</dbReference>